<keyword evidence="2" id="KW-1185">Reference proteome</keyword>
<proteinExistence type="predicted"/>
<reference evidence="1 2" key="1">
    <citation type="journal article" date="2021" name="Hortic Res">
        <title>High-quality reference genome and annotation aids understanding of berry development for evergreen blueberry (Vaccinium darrowii).</title>
        <authorList>
            <person name="Yu J."/>
            <person name="Hulse-Kemp A.M."/>
            <person name="Babiker E."/>
            <person name="Staton M."/>
        </authorList>
    </citation>
    <scope>NUCLEOTIDE SEQUENCE [LARGE SCALE GENOMIC DNA]</scope>
    <source>
        <strain evidence="2">cv. NJ 8807/NJ 8810</strain>
        <tissue evidence="1">Young leaf</tissue>
    </source>
</reference>
<protein>
    <submittedName>
        <fullName evidence="1">Uncharacterized protein</fullName>
    </submittedName>
</protein>
<accession>A0ACB7YYI2</accession>
<dbReference type="EMBL" id="CM037153">
    <property type="protein sequence ID" value="KAH7858322.1"/>
    <property type="molecule type" value="Genomic_DNA"/>
</dbReference>
<sequence>MDRRLPESPVYSRQWSGTSSSTGSLSPAMSPLHPNSRFSTVRRTQNVAAKAAAQRLAQVMASQAADGDDDDDDLGFQVGATPLQSNRNSILRPGSNRSPSPALGRNFMEPAPSVRSTSAGRPSMSVRSMTIASPSRGSIRTAVSLPPIDPPSSRPRERRLTSNAELLSLKDAGNQREASALRDELDMLQEENDVILDKLRCADEKREEAEARARELEKQVAALGEGVSLEAKLLSRKEAALRQREAALNAAKQTKDGRDNEIAALRVEIENLKDDTANTLEQLHEAESEAKALRIMTQRMILTHEEMEEVVLKRCWLARYWGLAVQRGIYADIAVSKHEHWSSLAPLPFELVISAGQKAKEESRNNGKRSRLVRDLNDLSGEGNIESMLSVEMGLRELASLKVEDAVVLAFCQQRRPNLVQQFSSDSKSSVNPKSMEAFELSSEESQDVSFKQAWLIYFWRRAQTHGVEEDIAEDRLQFWISRSGQSPTSHDAVDVDRGMTELRKLGIEQLLWEASRKDTNLAAES</sequence>
<name>A0ACB7YYI2_9ERIC</name>
<evidence type="ECO:0000313" key="2">
    <source>
        <dbReference type="Proteomes" id="UP000828048"/>
    </source>
</evidence>
<gene>
    <name evidence="1" type="ORF">Vadar_022415</name>
</gene>
<evidence type="ECO:0000313" key="1">
    <source>
        <dbReference type="EMBL" id="KAH7858322.1"/>
    </source>
</evidence>
<dbReference type="Proteomes" id="UP000828048">
    <property type="component" value="Chromosome 3"/>
</dbReference>
<organism evidence="1 2">
    <name type="scientific">Vaccinium darrowii</name>
    <dbReference type="NCBI Taxonomy" id="229202"/>
    <lineage>
        <taxon>Eukaryota</taxon>
        <taxon>Viridiplantae</taxon>
        <taxon>Streptophyta</taxon>
        <taxon>Embryophyta</taxon>
        <taxon>Tracheophyta</taxon>
        <taxon>Spermatophyta</taxon>
        <taxon>Magnoliopsida</taxon>
        <taxon>eudicotyledons</taxon>
        <taxon>Gunneridae</taxon>
        <taxon>Pentapetalae</taxon>
        <taxon>asterids</taxon>
        <taxon>Ericales</taxon>
        <taxon>Ericaceae</taxon>
        <taxon>Vaccinioideae</taxon>
        <taxon>Vaccinieae</taxon>
        <taxon>Vaccinium</taxon>
    </lineage>
</organism>
<comment type="caution">
    <text evidence="1">The sequence shown here is derived from an EMBL/GenBank/DDBJ whole genome shotgun (WGS) entry which is preliminary data.</text>
</comment>